<dbReference type="Gene3D" id="1.20.1290.10">
    <property type="entry name" value="AhpD-like"/>
    <property type="match status" value="1"/>
</dbReference>
<dbReference type="AlphaFoldDB" id="A0A7K3W7H6"/>
<name>A0A7K3W7H6_9ACTN</name>
<accession>A0A7K3W7H6</accession>
<dbReference type="SUPFAM" id="SSF69118">
    <property type="entry name" value="AhpD-like"/>
    <property type="match status" value="1"/>
</dbReference>
<dbReference type="InterPro" id="IPR029032">
    <property type="entry name" value="AhpD-like"/>
</dbReference>
<evidence type="ECO:0008006" key="3">
    <source>
        <dbReference type="Google" id="ProtNLM"/>
    </source>
</evidence>
<sequence>MESSRVWAHQPALHDGLFALLQQTVAAAGLTSRQRGVLVAACAAARGDAYCALAWGGRLAQAAGADVAAGVLRGEDDGLDDAERALARWARCVVGDPNGTTAADVADLRAAGFDDGRIVALTAFVALRLAFSSVNDALGAAPDRQLAEGLPPQVVDAVRFGRPVGG</sequence>
<protein>
    <recommendedName>
        <fullName evidence="3">Alkylhydroperoxidase family enzyme, contains CxxC motif</fullName>
    </recommendedName>
</protein>
<organism evidence="1 2">
    <name type="scientific">Geodermatophilus sabuli</name>
    <dbReference type="NCBI Taxonomy" id="1564158"/>
    <lineage>
        <taxon>Bacteria</taxon>
        <taxon>Bacillati</taxon>
        <taxon>Actinomycetota</taxon>
        <taxon>Actinomycetes</taxon>
        <taxon>Geodermatophilales</taxon>
        <taxon>Geodermatophilaceae</taxon>
        <taxon>Geodermatophilus</taxon>
    </lineage>
</organism>
<evidence type="ECO:0000313" key="1">
    <source>
        <dbReference type="EMBL" id="NEK60164.1"/>
    </source>
</evidence>
<gene>
    <name evidence="1" type="ORF">GCU56_20100</name>
</gene>
<dbReference type="Proteomes" id="UP000470246">
    <property type="component" value="Unassembled WGS sequence"/>
</dbReference>
<keyword evidence="2" id="KW-1185">Reference proteome</keyword>
<proteinExistence type="predicted"/>
<dbReference type="EMBL" id="JAAGWF010000025">
    <property type="protein sequence ID" value="NEK60164.1"/>
    <property type="molecule type" value="Genomic_DNA"/>
</dbReference>
<comment type="caution">
    <text evidence="1">The sequence shown here is derived from an EMBL/GenBank/DDBJ whole genome shotgun (WGS) entry which is preliminary data.</text>
</comment>
<evidence type="ECO:0000313" key="2">
    <source>
        <dbReference type="Proteomes" id="UP000470246"/>
    </source>
</evidence>
<reference evidence="1 2" key="1">
    <citation type="submission" date="2020-02" db="EMBL/GenBank/DDBJ databases">
        <title>Geodermatophilus sabuli CPCC 205279 I12A-02694.</title>
        <authorList>
            <person name="Jiang Z."/>
        </authorList>
    </citation>
    <scope>NUCLEOTIDE SEQUENCE [LARGE SCALE GENOMIC DNA]</scope>
    <source>
        <strain evidence="1 2">I12A-02694</strain>
    </source>
</reference>